<organism evidence="1 2">
    <name type="scientific">Vaccinium darrowii</name>
    <dbReference type="NCBI Taxonomy" id="229202"/>
    <lineage>
        <taxon>Eukaryota</taxon>
        <taxon>Viridiplantae</taxon>
        <taxon>Streptophyta</taxon>
        <taxon>Embryophyta</taxon>
        <taxon>Tracheophyta</taxon>
        <taxon>Spermatophyta</taxon>
        <taxon>Magnoliopsida</taxon>
        <taxon>eudicotyledons</taxon>
        <taxon>Gunneridae</taxon>
        <taxon>Pentapetalae</taxon>
        <taxon>asterids</taxon>
        <taxon>Ericales</taxon>
        <taxon>Ericaceae</taxon>
        <taxon>Vaccinioideae</taxon>
        <taxon>Vaccinieae</taxon>
        <taxon>Vaccinium</taxon>
    </lineage>
</organism>
<reference evidence="1 2" key="1">
    <citation type="journal article" date="2021" name="Hortic Res">
        <title>High-quality reference genome and annotation aids understanding of berry development for evergreen blueberry (Vaccinium darrowii).</title>
        <authorList>
            <person name="Yu J."/>
            <person name="Hulse-Kemp A.M."/>
            <person name="Babiker E."/>
            <person name="Staton M."/>
        </authorList>
    </citation>
    <scope>NUCLEOTIDE SEQUENCE [LARGE SCALE GENOMIC DNA]</scope>
    <source>
        <strain evidence="2">cv. NJ 8807/NJ 8810</strain>
        <tissue evidence="1">Young leaf</tissue>
    </source>
</reference>
<protein>
    <submittedName>
        <fullName evidence="1">Uncharacterized protein</fullName>
    </submittedName>
</protein>
<dbReference type="Proteomes" id="UP000828048">
    <property type="component" value="Chromosome 9"/>
</dbReference>
<accession>A0ACB7ZJU9</accession>
<dbReference type="EMBL" id="CM037159">
    <property type="protein sequence ID" value="KAH7865799.1"/>
    <property type="molecule type" value="Genomic_DNA"/>
</dbReference>
<gene>
    <name evidence="1" type="ORF">Vadar_011330</name>
</gene>
<evidence type="ECO:0000313" key="1">
    <source>
        <dbReference type="EMBL" id="KAH7865799.1"/>
    </source>
</evidence>
<evidence type="ECO:0000313" key="2">
    <source>
        <dbReference type="Proteomes" id="UP000828048"/>
    </source>
</evidence>
<keyword evidence="2" id="KW-1185">Reference proteome</keyword>
<comment type="caution">
    <text evidence="1">The sequence shown here is derived from an EMBL/GenBank/DDBJ whole genome shotgun (WGS) entry which is preliminary data.</text>
</comment>
<name>A0ACB7ZJU9_9ERIC</name>
<sequence length="422" mass="46362">MAENLDDGEFWLPPQFLTDDDILMDFTKSNNSKVNNKNREADSGLLFPGDYPSGFGSFGPYYSSDLSSPVESVVSSTETESDEEDYLAGLTRKLAQSSLLDDLLKSDSGFVYENQKAWAMSGSPQSTLTSFMGGYNGYKEGSSRGSPNGPSLSTSPPQAAPLNRSDASWNLLYAAAGEVARMRMAAANEGFGGYYQKDGLFYPRRIPSPVAKTSNQGFQSNPNKSLSYQQLQVAQFQQLKQQQQQQMMKQQQQGSTIWGQPEVNPQMVQNRARNCGARPLGLSPAAWPTLQQSQQQPPPKGGSGMRALFLGNSTGAKRECAGTGVFLPRRVGSPTETRKKPGCSTVLLPDRVVQALNLNLEAIDAQPQLHQSQFHRTLTPDYDAAAALKYRNNVLMAQQRRNVRAQVAGMNQELRLPSEWSY</sequence>
<proteinExistence type="predicted"/>